<keyword evidence="9" id="KW-0325">Glycoprotein</keyword>
<feature type="transmembrane region" description="Helical" evidence="10">
    <location>
        <begin position="388"/>
        <end position="410"/>
    </location>
</feature>
<feature type="transmembrane region" description="Helical" evidence="10">
    <location>
        <begin position="312"/>
        <end position="332"/>
    </location>
</feature>
<dbReference type="PROSITE" id="PS00211">
    <property type="entry name" value="ABC_TRANSPORTER_1"/>
    <property type="match status" value="2"/>
</dbReference>
<evidence type="ECO:0000256" key="3">
    <source>
        <dbReference type="ARBA" id="ARBA00022475"/>
    </source>
</evidence>
<keyword evidence="5" id="KW-0547">Nucleotide-binding</keyword>
<organism evidence="12 13">
    <name type="scientific">Hermanssonia centrifuga</name>
    <dbReference type="NCBI Taxonomy" id="98765"/>
    <lineage>
        <taxon>Eukaryota</taxon>
        <taxon>Fungi</taxon>
        <taxon>Dikarya</taxon>
        <taxon>Basidiomycota</taxon>
        <taxon>Agaricomycotina</taxon>
        <taxon>Agaricomycetes</taxon>
        <taxon>Polyporales</taxon>
        <taxon>Meruliaceae</taxon>
        <taxon>Hermanssonia</taxon>
    </lineage>
</organism>
<dbReference type="GO" id="GO:0005886">
    <property type="term" value="C:plasma membrane"/>
    <property type="evidence" value="ECO:0007669"/>
    <property type="project" value="UniProtKB-SubCell"/>
</dbReference>
<comment type="caution">
    <text evidence="12">The sequence shown here is derived from an EMBL/GenBank/DDBJ whole genome shotgun (WGS) entry which is preliminary data.</text>
</comment>
<evidence type="ECO:0000256" key="6">
    <source>
        <dbReference type="ARBA" id="ARBA00022840"/>
    </source>
</evidence>
<evidence type="ECO:0000256" key="5">
    <source>
        <dbReference type="ARBA" id="ARBA00022741"/>
    </source>
</evidence>
<keyword evidence="3" id="KW-1003">Cell membrane</keyword>
<reference evidence="12 13" key="1">
    <citation type="submission" date="2019-02" db="EMBL/GenBank/DDBJ databases">
        <title>Genome sequencing of the rare red list fungi Phlebia centrifuga.</title>
        <authorList>
            <person name="Buettner E."/>
            <person name="Kellner H."/>
        </authorList>
    </citation>
    <scope>NUCLEOTIDE SEQUENCE [LARGE SCALE GENOMIC DNA]</scope>
    <source>
        <strain evidence="12 13">DSM 108282</strain>
    </source>
</reference>
<dbReference type="EMBL" id="SGPJ01000290">
    <property type="protein sequence ID" value="THG95762.1"/>
    <property type="molecule type" value="Genomic_DNA"/>
</dbReference>
<dbReference type="GO" id="GO:0140359">
    <property type="term" value="F:ABC-type transporter activity"/>
    <property type="evidence" value="ECO:0007669"/>
    <property type="project" value="InterPro"/>
</dbReference>
<dbReference type="InterPro" id="IPR036640">
    <property type="entry name" value="ABC1_TM_sf"/>
</dbReference>
<dbReference type="PANTHER" id="PTHR24223">
    <property type="entry name" value="ATP-BINDING CASSETTE SUB-FAMILY C"/>
    <property type="match status" value="1"/>
</dbReference>
<dbReference type="GO" id="GO:0005524">
    <property type="term" value="F:ATP binding"/>
    <property type="evidence" value="ECO:0007669"/>
    <property type="project" value="UniProtKB-KW"/>
</dbReference>
<keyword evidence="4 10" id="KW-0812">Transmembrane</keyword>
<evidence type="ECO:0000256" key="4">
    <source>
        <dbReference type="ARBA" id="ARBA00022692"/>
    </source>
</evidence>
<dbReference type="GO" id="GO:0003677">
    <property type="term" value="F:DNA binding"/>
    <property type="evidence" value="ECO:0007669"/>
    <property type="project" value="UniProtKB-ARBA"/>
</dbReference>
<dbReference type="Gene3D" id="3.40.50.300">
    <property type="entry name" value="P-loop containing nucleotide triphosphate hydrolases"/>
    <property type="match status" value="2"/>
</dbReference>
<keyword evidence="7 10" id="KW-1133">Transmembrane helix</keyword>
<sequence>MLPEQVSSLLHAYVSMQRIEEFLSEAEVPDWASSLKSNTSPDISDGKIGFRAASFRWDVAPKNEPSRFTLGPLNIEFPKGKLTLVIGPTGSGKSALLNALLGGLEHATIKDNIIFGSRLGHDEARYQAVIEACTLTRDLETFDTGDLTEIGEKGITLSGGQRARIALARALYSQASLILLDDPLAAVDMHTAQHLVENALSGPLAGDRTIILVTHHTALCLPLASYLVELSFGNVQYRGTIQNLQEQGKLPQLVAAEGIKENNLPDTGAITLENAGDLTAGIQVVTPVRKPSSGKLIEMEARPEGQVSLRSYLTYIRAAGIIAWILILLLVIQMRLINIAAQFYLARWGEAYEDSKASRSDQNWHWHWHWPWERLPSPNQDVVPWLMIYFYLSTAGAFSVLAYISLGYYASLQASRTLFDAMLTRLAAAPTRFFDVTPIGKSTLALSLLRIVEPYGGSIVIDGVDISTIGLDDLRRRVTIISQDVSLFSGTIRSNLDPFAEYTDRECWEVLERCHLTSVLNRSGENNPNVPLDTLISQLGCLSAGERQLVALARAVLRRSSVIIMDEATSQIDMDLDGQIQGTIREQFASSIVITIAHRLKTVIDYDRILVLCGGEVLEFDTPRTLINKHEGVFREMCKASADWPMLRAIALGQEVTNGSS</sequence>
<dbReference type="PROSITE" id="PS50893">
    <property type="entry name" value="ABC_TRANSPORTER_2"/>
    <property type="match status" value="2"/>
</dbReference>
<dbReference type="CDD" id="cd03244">
    <property type="entry name" value="ABCC_MRP_domain2"/>
    <property type="match status" value="1"/>
</dbReference>
<keyword evidence="13" id="KW-1185">Reference proteome</keyword>
<dbReference type="InterPro" id="IPR003439">
    <property type="entry name" value="ABC_transporter-like_ATP-bd"/>
</dbReference>
<evidence type="ECO:0000313" key="12">
    <source>
        <dbReference type="EMBL" id="THG95762.1"/>
    </source>
</evidence>
<dbReference type="GO" id="GO:0016887">
    <property type="term" value="F:ATP hydrolysis activity"/>
    <property type="evidence" value="ECO:0007669"/>
    <property type="project" value="InterPro"/>
</dbReference>
<keyword evidence="6" id="KW-0067">ATP-binding</keyword>
<dbReference type="Pfam" id="PF13476">
    <property type="entry name" value="AAA_23"/>
    <property type="match status" value="1"/>
</dbReference>
<evidence type="ECO:0000256" key="10">
    <source>
        <dbReference type="SAM" id="Phobius"/>
    </source>
</evidence>
<feature type="domain" description="ABC transporter" evidence="11">
    <location>
        <begin position="55"/>
        <end position="257"/>
    </location>
</feature>
<keyword evidence="2" id="KW-0813">Transport</keyword>
<evidence type="ECO:0000256" key="8">
    <source>
        <dbReference type="ARBA" id="ARBA00023136"/>
    </source>
</evidence>
<protein>
    <recommendedName>
        <fullName evidence="11">ABC transporter domain-containing protein</fullName>
    </recommendedName>
</protein>
<dbReference type="InterPro" id="IPR027417">
    <property type="entry name" value="P-loop_NTPase"/>
</dbReference>
<dbReference type="SUPFAM" id="SSF90123">
    <property type="entry name" value="ABC transporter transmembrane region"/>
    <property type="match status" value="1"/>
</dbReference>
<evidence type="ECO:0000256" key="2">
    <source>
        <dbReference type="ARBA" id="ARBA00022448"/>
    </source>
</evidence>
<dbReference type="InterPro" id="IPR017871">
    <property type="entry name" value="ABC_transporter-like_CS"/>
</dbReference>
<dbReference type="Proteomes" id="UP000309038">
    <property type="component" value="Unassembled WGS sequence"/>
</dbReference>
<dbReference type="PANTHER" id="PTHR24223:SF415">
    <property type="entry name" value="FI20190P1"/>
    <property type="match status" value="1"/>
</dbReference>
<evidence type="ECO:0000256" key="9">
    <source>
        <dbReference type="ARBA" id="ARBA00023180"/>
    </source>
</evidence>
<name>A0A4V3X9W4_9APHY</name>
<evidence type="ECO:0000313" key="13">
    <source>
        <dbReference type="Proteomes" id="UP000309038"/>
    </source>
</evidence>
<proteinExistence type="predicted"/>
<keyword evidence="8 10" id="KW-0472">Membrane</keyword>
<dbReference type="InterPro" id="IPR038729">
    <property type="entry name" value="Rad50/SbcC_AAA"/>
</dbReference>
<evidence type="ECO:0000259" key="11">
    <source>
        <dbReference type="PROSITE" id="PS50893"/>
    </source>
</evidence>
<dbReference type="Pfam" id="PF00005">
    <property type="entry name" value="ABC_tran"/>
    <property type="match status" value="2"/>
</dbReference>
<dbReference type="InterPro" id="IPR003593">
    <property type="entry name" value="AAA+_ATPase"/>
</dbReference>
<dbReference type="AlphaFoldDB" id="A0A4V3X9W4"/>
<dbReference type="SMART" id="SM00382">
    <property type="entry name" value="AAA"/>
    <property type="match status" value="2"/>
</dbReference>
<feature type="domain" description="ABC transporter" evidence="11">
    <location>
        <begin position="401"/>
        <end position="639"/>
    </location>
</feature>
<comment type="subcellular location">
    <subcellularLocation>
        <location evidence="1">Cell membrane</location>
        <topology evidence="1">Multi-pass membrane protein</topology>
    </subcellularLocation>
</comment>
<dbReference type="InterPro" id="IPR050173">
    <property type="entry name" value="ABC_transporter_C-like"/>
</dbReference>
<dbReference type="SUPFAM" id="SSF52540">
    <property type="entry name" value="P-loop containing nucleoside triphosphate hydrolases"/>
    <property type="match status" value="2"/>
</dbReference>
<dbReference type="GO" id="GO:0006302">
    <property type="term" value="P:double-strand break repair"/>
    <property type="evidence" value="ECO:0007669"/>
    <property type="project" value="InterPro"/>
</dbReference>
<dbReference type="FunFam" id="3.40.50.300:FF:002145">
    <property type="entry name" value="ABC transporter (MsbA subfamily)"/>
    <property type="match status" value="1"/>
</dbReference>
<evidence type="ECO:0000256" key="1">
    <source>
        <dbReference type="ARBA" id="ARBA00004651"/>
    </source>
</evidence>
<evidence type="ECO:0000256" key="7">
    <source>
        <dbReference type="ARBA" id="ARBA00022989"/>
    </source>
</evidence>
<gene>
    <name evidence="12" type="ORF">EW026_g5948</name>
</gene>
<accession>A0A4V3X9W4</accession>
<dbReference type="CDD" id="cd03250">
    <property type="entry name" value="ABCC_MRP_domain1"/>
    <property type="match status" value="1"/>
</dbReference>